<accession>A0A1L3GJ90</accession>
<evidence type="ECO:0000313" key="2">
    <source>
        <dbReference type="Proteomes" id="UP000182264"/>
    </source>
</evidence>
<dbReference type="RefSeq" id="WP_072287791.1">
    <property type="nucleotide sequence ID" value="NZ_CP015455.1"/>
</dbReference>
<dbReference type="EMBL" id="CP015518">
    <property type="protein sequence ID" value="APG25950.1"/>
    <property type="molecule type" value="Genomic_DNA"/>
</dbReference>
<reference evidence="1 2" key="1">
    <citation type="journal article" date="2017" name="Genome Announc.">
        <title>Complete Genome Sequences of Two Acetylene-Fermenting Pelobacter acetylenicus Strains.</title>
        <authorList>
            <person name="Sutton J.M."/>
            <person name="Baesman S.M."/>
            <person name="Fierst J.L."/>
            <person name="Poret-Peterson A.T."/>
            <person name="Oremland R.S."/>
            <person name="Dunlap D.S."/>
            <person name="Akob D.M."/>
        </authorList>
    </citation>
    <scope>NUCLEOTIDE SEQUENCE [LARGE SCALE GENOMIC DNA]</scope>
    <source>
        <strain evidence="1 2">DSM 3247</strain>
    </source>
</reference>
<dbReference type="AlphaFoldDB" id="A0A1L3GJ90"/>
<proteinExistence type="predicted"/>
<gene>
    <name evidence="1" type="ORF">A7E75_13750</name>
</gene>
<name>A0A1L3GJ90_SYNAC</name>
<organism evidence="1 2">
    <name type="scientific">Syntrophotalea acetylenica</name>
    <name type="common">Pelobacter acetylenicus</name>
    <dbReference type="NCBI Taxonomy" id="29542"/>
    <lineage>
        <taxon>Bacteria</taxon>
        <taxon>Pseudomonadati</taxon>
        <taxon>Thermodesulfobacteriota</taxon>
        <taxon>Desulfuromonadia</taxon>
        <taxon>Desulfuromonadales</taxon>
        <taxon>Syntrophotaleaceae</taxon>
        <taxon>Syntrophotalea</taxon>
    </lineage>
</organism>
<keyword evidence="2" id="KW-1185">Reference proteome</keyword>
<evidence type="ECO:0000313" key="1">
    <source>
        <dbReference type="EMBL" id="APG25950.1"/>
    </source>
</evidence>
<sequence>MNPIIEFNGGKNVFIAGEIVKIKIVQSDGNDTVNLNISKVGEKNPSFKYGASANISDGNAFVNIKTENFEQGFYEIKHISSLLNANYGPENLINYFSEENFIRFPFKILPVPMLTGGVEDVLGQLIKVENDLEQDFLKGIYLTQPSKKSFTVFVFLNGVIISRKMRFEQFEILPFRGKGDKELIGLVNEFLSECTSLKISFNYSEELKDTISNDNPFCVVHFPYIFCNDEQEAYKYTVEESSILSEVISAHRGSLASVVSTIIYDNELKTSSMFTVRTPYRGNLLRGEIAGEDPFSIESILRGIKGNSLKRYFLSIYKEAVSERNIDFAYLRYWQLLETIAETKKFQTDEILHDFNGRPISHPDGSEVRLNTSRSKVYELIKQHRIGEKPLCPPQSLNDQTVTPTNLDLWTLVKLWLSMRNAAGHFGGFVYGDKFLKENFRDYSSCKKLFLAQGNNKYGYIFDYLKNTSWLILRNELSAP</sequence>
<dbReference type="OrthoDB" id="5106190at2"/>
<dbReference type="Proteomes" id="UP000182264">
    <property type="component" value="Chromosome"/>
</dbReference>
<protein>
    <submittedName>
        <fullName evidence="1">Uncharacterized protein</fullName>
    </submittedName>
</protein>